<dbReference type="Proteomes" id="UP000317650">
    <property type="component" value="Chromosome 10"/>
</dbReference>
<keyword evidence="4" id="KW-0809">Transit peptide</keyword>
<feature type="domain" description="HotDog ACOT-type" evidence="6">
    <location>
        <begin position="132"/>
        <end position="258"/>
    </location>
</feature>
<evidence type="ECO:0000256" key="2">
    <source>
        <dbReference type="ARBA" id="ARBA00022737"/>
    </source>
</evidence>
<dbReference type="InterPro" id="IPR029069">
    <property type="entry name" value="HotDog_dom_sf"/>
</dbReference>
<dbReference type="PANTHER" id="PTHR12655">
    <property type="entry name" value="ACYL-COA THIOESTERASE"/>
    <property type="match status" value="1"/>
</dbReference>
<proteinExistence type="inferred from homology"/>
<dbReference type="Gene3D" id="3.10.129.10">
    <property type="entry name" value="Hotdog Thioesterase"/>
    <property type="match status" value="1"/>
</dbReference>
<dbReference type="InterPro" id="IPR033120">
    <property type="entry name" value="HOTDOG_ACOT"/>
</dbReference>
<name>A0A4S8J012_MUSBA</name>
<evidence type="ECO:0000313" key="8">
    <source>
        <dbReference type="Proteomes" id="UP000317650"/>
    </source>
</evidence>
<accession>A0A4S8J012</accession>
<keyword evidence="2" id="KW-0677">Repeat</keyword>
<evidence type="ECO:0000259" key="6">
    <source>
        <dbReference type="PROSITE" id="PS51770"/>
    </source>
</evidence>
<dbReference type="SUPFAM" id="SSF54637">
    <property type="entry name" value="Thioesterase/thiol ester dehydrase-isomerase"/>
    <property type="match status" value="1"/>
</dbReference>
<dbReference type="GO" id="GO:0006637">
    <property type="term" value="P:acyl-CoA metabolic process"/>
    <property type="evidence" value="ECO:0007669"/>
    <property type="project" value="TreeGrafter"/>
</dbReference>
<evidence type="ECO:0000256" key="4">
    <source>
        <dbReference type="ARBA" id="ARBA00022946"/>
    </source>
</evidence>
<dbReference type="GO" id="GO:0047617">
    <property type="term" value="F:fatty acyl-CoA hydrolase activity"/>
    <property type="evidence" value="ECO:0007669"/>
    <property type="project" value="TreeGrafter"/>
</dbReference>
<dbReference type="EMBL" id="PYDT01000008">
    <property type="protein sequence ID" value="THU54239.1"/>
    <property type="molecule type" value="Genomic_DNA"/>
</dbReference>
<dbReference type="Pfam" id="PF03061">
    <property type="entry name" value="4HBT"/>
    <property type="match status" value="1"/>
</dbReference>
<comment type="similarity">
    <text evidence="1">Belongs to the acyl coenzyme A hydrolase family.</text>
</comment>
<evidence type="ECO:0000256" key="1">
    <source>
        <dbReference type="ARBA" id="ARBA00010458"/>
    </source>
</evidence>
<gene>
    <name evidence="7" type="ORF">C4D60_Mb10t22940</name>
</gene>
<sequence>MASFQSKGARPSKALERLNLFDPKSPLSTSQIRFMSSFAAGKPSQGSSPNSVSPYSTLVVQVVSTFQSAFDESLSHIDASSLTGRSLSLWPEMYHSPMINALCEAPSNIFKRFLDPNKDGPLQLKLFTRMPSQSRMSIMYNFSRDYILREHYRDPRNEVRIGKLLVDLDVLAGTIDMKHCSDDDSTTRPLLLVTASVDKMVLKRPLRVDTDLRIAGAVTWVGHSSIEVQIEVTQQDDSQSSDPLALTANFTFVACDSRTGKSTPVNRMLPETEQEKLLLEEGEERDKSSEGETRGTEKNF</sequence>
<evidence type="ECO:0000256" key="5">
    <source>
        <dbReference type="SAM" id="MobiDB-lite"/>
    </source>
</evidence>
<protein>
    <recommendedName>
        <fullName evidence="6">HotDog ACOT-type domain-containing protein</fullName>
    </recommendedName>
</protein>
<dbReference type="STRING" id="52838.A0A4S8J012"/>
<evidence type="ECO:0000313" key="7">
    <source>
        <dbReference type="EMBL" id="THU54239.1"/>
    </source>
</evidence>
<reference evidence="7 8" key="1">
    <citation type="journal article" date="2019" name="Nat. Plants">
        <title>Genome sequencing of Musa balbisiana reveals subgenome evolution and function divergence in polyploid bananas.</title>
        <authorList>
            <person name="Yao X."/>
        </authorList>
    </citation>
    <scope>NUCLEOTIDE SEQUENCE [LARGE SCALE GENOMIC DNA]</scope>
    <source>
        <strain evidence="8">cv. DH-PKW</strain>
        <tissue evidence="7">Leaves</tissue>
    </source>
</reference>
<feature type="compositionally biased region" description="Basic and acidic residues" evidence="5">
    <location>
        <begin position="273"/>
        <end position="300"/>
    </location>
</feature>
<feature type="region of interest" description="Disordered" evidence="5">
    <location>
        <begin position="260"/>
        <end position="300"/>
    </location>
</feature>
<keyword evidence="3" id="KW-0378">Hydrolase</keyword>
<dbReference type="PANTHER" id="PTHR12655:SF0">
    <property type="entry name" value="ACYL-COENZYME A THIOESTERASE 9, MITOCHONDRIAL"/>
    <property type="match status" value="1"/>
</dbReference>
<comment type="caution">
    <text evidence="7">The sequence shown here is derived from an EMBL/GenBank/DDBJ whole genome shotgun (WGS) entry which is preliminary data.</text>
</comment>
<dbReference type="PROSITE" id="PS51770">
    <property type="entry name" value="HOTDOG_ACOT"/>
    <property type="match status" value="1"/>
</dbReference>
<dbReference type="InterPro" id="IPR006683">
    <property type="entry name" value="Thioestr_dom"/>
</dbReference>
<organism evidence="7 8">
    <name type="scientific">Musa balbisiana</name>
    <name type="common">Banana</name>
    <dbReference type="NCBI Taxonomy" id="52838"/>
    <lineage>
        <taxon>Eukaryota</taxon>
        <taxon>Viridiplantae</taxon>
        <taxon>Streptophyta</taxon>
        <taxon>Embryophyta</taxon>
        <taxon>Tracheophyta</taxon>
        <taxon>Spermatophyta</taxon>
        <taxon>Magnoliopsida</taxon>
        <taxon>Liliopsida</taxon>
        <taxon>Zingiberales</taxon>
        <taxon>Musaceae</taxon>
        <taxon>Musa</taxon>
    </lineage>
</organism>
<keyword evidence="8" id="KW-1185">Reference proteome</keyword>
<evidence type="ECO:0000256" key="3">
    <source>
        <dbReference type="ARBA" id="ARBA00022801"/>
    </source>
</evidence>
<dbReference type="AlphaFoldDB" id="A0A4S8J012"/>
<dbReference type="CDD" id="cd03442">
    <property type="entry name" value="BFIT_BACH"/>
    <property type="match status" value="1"/>
</dbReference>